<accession>A0A1B9IK51</accession>
<dbReference type="EMBL" id="KI669465">
    <property type="protein sequence ID" value="OCF56048.1"/>
    <property type="molecule type" value="Genomic_DNA"/>
</dbReference>
<protein>
    <submittedName>
        <fullName evidence="1">Uncharacterized protein</fullName>
    </submittedName>
</protein>
<dbReference type="AlphaFoldDB" id="A0A1B9IK51"/>
<evidence type="ECO:0000313" key="1">
    <source>
        <dbReference type="EMBL" id="OCF56048.1"/>
    </source>
</evidence>
<reference evidence="1 2" key="1">
    <citation type="submission" date="2013-07" db="EMBL/GenBank/DDBJ databases">
        <title>The Genome Sequence of Kwoniella mangroviensis CBS10435.</title>
        <authorList>
            <consortium name="The Broad Institute Genome Sequencing Platform"/>
            <person name="Cuomo C."/>
            <person name="Litvintseva A."/>
            <person name="Chen Y."/>
            <person name="Heitman J."/>
            <person name="Sun S."/>
            <person name="Springer D."/>
            <person name="Dromer F."/>
            <person name="Young S.K."/>
            <person name="Zeng Q."/>
            <person name="Gargeya S."/>
            <person name="Fitzgerald M."/>
            <person name="Abouelleil A."/>
            <person name="Alvarado L."/>
            <person name="Berlin A.M."/>
            <person name="Chapman S.B."/>
            <person name="Dewar J."/>
            <person name="Goldberg J."/>
            <person name="Griggs A."/>
            <person name="Gujja S."/>
            <person name="Hansen M."/>
            <person name="Howarth C."/>
            <person name="Imamovic A."/>
            <person name="Larimer J."/>
            <person name="McCowan C."/>
            <person name="Murphy C."/>
            <person name="Pearson M."/>
            <person name="Priest M."/>
            <person name="Roberts A."/>
            <person name="Saif S."/>
            <person name="Shea T."/>
            <person name="Sykes S."/>
            <person name="Wortman J."/>
            <person name="Nusbaum C."/>
            <person name="Birren B."/>
        </authorList>
    </citation>
    <scope>NUCLEOTIDE SEQUENCE [LARGE SCALE GENOMIC DNA]</scope>
    <source>
        <strain evidence="1 2">CBS 10435</strain>
    </source>
</reference>
<name>A0A1B9IK51_9TREE</name>
<sequence length="104" mass="11338">MTILGQTMAELHTRLTTIRSGMNLTEAVLERRFPATSPDVLLTGHANPASREVLGTQDIQVCFNKNSVLDFKRLPAGCKNKLISCDAFGSLESISFAADCHTRS</sequence>
<proteinExistence type="predicted"/>
<organism evidence="1 2">
    <name type="scientific">Kwoniella mangroviensis CBS 10435</name>
    <dbReference type="NCBI Taxonomy" id="1331196"/>
    <lineage>
        <taxon>Eukaryota</taxon>
        <taxon>Fungi</taxon>
        <taxon>Dikarya</taxon>
        <taxon>Basidiomycota</taxon>
        <taxon>Agaricomycotina</taxon>
        <taxon>Tremellomycetes</taxon>
        <taxon>Tremellales</taxon>
        <taxon>Cryptococcaceae</taxon>
        <taxon>Kwoniella</taxon>
    </lineage>
</organism>
<dbReference type="Proteomes" id="UP000092583">
    <property type="component" value="Unassembled WGS sequence"/>
</dbReference>
<keyword evidence="2" id="KW-1185">Reference proteome</keyword>
<evidence type="ECO:0000313" key="2">
    <source>
        <dbReference type="Proteomes" id="UP000092583"/>
    </source>
</evidence>
<reference evidence="2" key="2">
    <citation type="submission" date="2013-12" db="EMBL/GenBank/DDBJ databases">
        <title>Evolution of pathogenesis and genome organization in the Tremellales.</title>
        <authorList>
            <person name="Cuomo C."/>
            <person name="Litvintseva A."/>
            <person name="Heitman J."/>
            <person name="Chen Y."/>
            <person name="Sun S."/>
            <person name="Springer D."/>
            <person name="Dromer F."/>
            <person name="Young S."/>
            <person name="Zeng Q."/>
            <person name="Chapman S."/>
            <person name="Gujja S."/>
            <person name="Saif S."/>
            <person name="Birren B."/>
        </authorList>
    </citation>
    <scope>NUCLEOTIDE SEQUENCE [LARGE SCALE GENOMIC DNA]</scope>
    <source>
        <strain evidence="2">CBS 10435</strain>
    </source>
</reference>
<gene>
    <name evidence="1" type="ORF">L486_06805</name>
</gene>